<reference evidence="3" key="1">
    <citation type="submission" date="2015-01" db="EMBL/GenBank/DDBJ databases">
        <authorList>
            <person name="Aksoy S."/>
            <person name="Warren W."/>
            <person name="Wilson R.K."/>
        </authorList>
    </citation>
    <scope>NUCLEOTIDE SEQUENCE [LARGE SCALE GENOMIC DNA]</scope>
    <source>
        <strain evidence="3">IAEA</strain>
    </source>
</reference>
<accession>A0A1B0BIJ9</accession>
<proteinExistence type="predicted"/>
<evidence type="ECO:0000313" key="3">
    <source>
        <dbReference type="Proteomes" id="UP000092460"/>
    </source>
</evidence>
<evidence type="ECO:0000313" key="2">
    <source>
        <dbReference type="EnsemblMetazoa" id="GPPI031282-PA"/>
    </source>
</evidence>
<protein>
    <submittedName>
        <fullName evidence="2">Uncharacterized protein</fullName>
    </submittedName>
</protein>
<dbReference type="Proteomes" id="UP000092460">
    <property type="component" value="Unassembled WGS sequence"/>
</dbReference>
<keyword evidence="3" id="KW-1185">Reference proteome</keyword>
<name>A0A1B0BIJ9_9MUSC</name>
<keyword evidence="1" id="KW-0472">Membrane</keyword>
<dbReference type="EMBL" id="JXJN01014979">
    <property type="status" value="NOT_ANNOTATED_CDS"/>
    <property type="molecule type" value="Genomic_DNA"/>
</dbReference>
<dbReference type="EnsemblMetazoa" id="GPPI031282-RA">
    <property type="protein sequence ID" value="GPPI031282-PA"/>
    <property type="gene ID" value="GPPI031282"/>
</dbReference>
<dbReference type="VEuPathDB" id="VectorBase:GPPI031282"/>
<evidence type="ECO:0000256" key="1">
    <source>
        <dbReference type="SAM" id="Phobius"/>
    </source>
</evidence>
<keyword evidence="1" id="KW-1133">Transmembrane helix</keyword>
<sequence>MAVDSLVEVFGVKHFIYTRQFGLVYNSALQYAQNFDIDLLYVLPSVAVQCLTVAVALSFQFLQAYGKRIAI</sequence>
<keyword evidence="1" id="KW-0812">Transmembrane</keyword>
<organism evidence="2 3">
    <name type="scientific">Glossina palpalis gambiensis</name>
    <dbReference type="NCBI Taxonomy" id="67801"/>
    <lineage>
        <taxon>Eukaryota</taxon>
        <taxon>Metazoa</taxon>
        <taxon>Ecdysozoa</taxon>
        <taxon>Arthropoda</taxon>
        <taxon>Hexapoda</taxon>
        <taxon>Insecta</taxon>
        <taxon>Pterygota</taxon>
        <taxon>Neoptera</taxon>
        <taxon>Endopterygota</taxon>
        <taxon>Diptera</taxon>
        <taxon>Brachycera</taxon>
        <taxon>Muscomorpha</taxon>
        <taxon>Hippoboscoidea</taxon>
        <taxon>Glossinidae</taxon>
        <taxon>Glossina</taxon>
    </lineage>
</organism>
<reference evidence="2" key="2">
    <citation type="submission" date="2020-05" db="UniProtKB">
        <authorList>
            <consortium name="EnsemblMetazoa"/>
        </authorList>
    </citation>
    <scope>IDENTIFICATION</scope>
    <source>
        <strain evidence="2">IAEA</strain>
    </source>
</reference>
<feature type="transmembrane region" description="Helical" evidence="1">
    <location>
        <begin position="39"/>
        <end position="62"/>
    </location>
</feature>
<dbReference type="AlphaFoldDB" id="A0A1B0BIJ9"/>